<reference evidence="1 2" key="1">
    <citation type="submission" date="2015-01" db="EMBL/GenBank/DDBJ databases">
        <title>Evolution of Trichinella species and genotypes.</title>
        <authorList>
            <person name="Korhonen P.K."/>
            <person name="Edoardo P."/>
            <person name="Giuseppe L.R."/>
            <person name="Gasser R.B."/>
        </authorList>
    </citation>
    <scope>NUCLEOTIDE SEQUENCE [LARGE SCALE GENOMIC DNA]</scope>
    <source>
        <strain evidence="1">ISS141</strain>
    </source>
</reference>
<gene>
    <name evidence="1" type="ORF">T4E_11440</name>
</gene>
<proteinExistence type="predicted"/>
<dbReference type="AlphaFoldDB" id="A0A0V0XZ25"/>
<dbReference type="STRING" id="6337.A0A0V0XZ25"/>
<evidence type="ECO:0000313" key="2">
    <source>
        <dbReference type="Proteomes" id="UP000054815"/>
    </source>
</evidence>
<dbReference type="EMBL" id="JYDU01000096">
    <property type="protein sequence ID" value="KRX93045.1"/>
    <property type="molecule type" value="Genomic_DNA"/>
</dbReference>
<name>A0A0V0XZ25_TRIPS</name>
<protein>
    <submittedName>
        <fullName evidence="1">Uncharacterized protein</fullName>
    </submittedName>
</protein>
<accession>A0A0V0XZ25</accession>
<dbReference type="Proteomes" id="UP000054815">
    <property type="component" value="Unassembled WGS sequence"/>
</dbReference>
<organism evidence="1 2">
    <name type="scientific">Trichinella pseudospiralis</name>
    <name type="common">Parasitic roundworm</name>
    <dbReference type="NCBI Taxonomy" id="6337"/>
    <lineage>
        <taxon>Eukaryota</taxon>
        <taxon>Metazoa</taxon>
        <taxon>Ecdysozoa</taxon>
        <taxon>Nematoda</taxon>
        <taxon>Enoplea</taxon>
        <taxon>Dorylaimia</taxon>
        <taxon>Trichinellida</taxon>
        <taxon>Trichinellidae</taxon>
        <taxon>Trichinella</taxon>
    </lineage>
</organism>
<evidence type="ECO:0000313" key="1">
    <source>
        <dbReference type="EMBL" id="KRX93045.1"/>
    </source>
</evidence>
<comment type="caution">
    <text evidence="1">The sequence shown here is derived from an EMBL/GenBank/DDBJ whole genome shotgun (WGS) entry which is preliminary data.</text>
</comment>
<sequence length="63" mass="7306">MSVSSREKKQPNNMDGENSIDCDVLLQFLLANCLMNSAETVQKLFDNLKCILKEILVFHFYHK</sequence>